<dbReference type="InterPro" id="IPR010131">
    <property type="entry name" value="MdtP/NodT-like"/>
</dbReference>
<evidence type="ECO:0000256" key="1">
    <source>
        <dbReference type="ARBA" id="ARBA00007613"/>
    </source>
</evidence>
<keyword evidence="2" id="KW-0564">Palmitate</keyword>
<dbReference type="PANTHER" id="PTHR30203:SF33">
    <property type="entry name" value="BLR4455 PROTEIN"/>
    <property type="match status" value="1"/>
</dbReference>
<keyword evidence="4" id="KW-1185">Reference proteome</keyword>
<accession>A0A1I7HJ31</accession>
<dbReference type="STRING" id="1224947.SAMN05216480_109141"/>
<dbReference type="InterPro" id="IPR003423">
    <property type="entry name" value="OMP_efflux"/>
</dbReference>
<gene>
    <name evidence="3" type="ORF">SAMN05216480_109141</name>
</gene>
<dbReference type="Proteomes" id="UP000199138">
    <property type="component" value="Unassembled WGS sequence"/>
</dbReference>
<dbReference type="GO" id="GO:0005886">
    <property type="term" value="C:plasma membrane"/>
    <property type="evidence" value="ECO:0007669"/>
    <property type="project" value="UniProtKB-SubCell"/>
</dbReference>
<evidence type="ECO:0000256" key="2">
    <source>
        <dbReference type="RuleBase" id="RU362097"/>
    </source>
</evidence>
<keyword evidence="2 3" id="KW-0449">Lipoprotein</keyword>
<sequence length="472" mass="52570">MKLKSFKNKNTWQRAALIAVVAVTLQSCFVAKDYKRPEFEQTEELYRTDNLPQDSLSMADVSWKELFTDPYLVKYIEQGLENNIDIRIAIQQMAAAEAYVKQGKAGFFPSLTGNASLTHQELSKNSQFGSLFSSLDQYELSADLSWEADIWGKIRSNKRAYVASYLQSVAAHKAVKTQLIANIVTTYYTLLSLDEQLRITEATVENRKQSVTTIEALKEAGQQNQVAVDQNAAQLYSAQALVIDLKNSIFQAENTLALLLGEEPQTYERGVLADEKIETELKVGVPSLLLRNRPDVMQAEYGLVNAFELTNVANASFYPSLTLTATGGLQALSLEDLISTNSLFATLVGGIAQPIFTRRQIKTQYEVAQSQQEQALLSFEQTLLTAGKEVSESLYSYNAEVEKYEYLDLQVQALTDAENNSQELLNNGLANYLDLLTARESRLSAELNLVDSKLNQLLAIVNLYQALGGGWK</sequence>
<keyword evidence="2" id="KW-0472">Membrane</keyword>
<dbReference type="Gene3D" id="1.20.1600.10">
    <property type="entry name" value="Outer membrane efflux proteins (OEP)"/>
    <property type="match status" value="1"/>
</dbReference>
<dbReference type="PROSITE" id="PS51257">
    <property type="entry name" value="PROKAR_LIPOPROTEIN"/>
    <property type="match status" value="1"/>
</dbReference>
<keyword evidence="2" id="KW-0812">Transmembrane</keyword>
<dbReference type="Gene3D" id="2.20.200.10">
    <property type="entry name" value="Outer membrane efflux proteins (OEP)"/>
    <property type="match status" value="1"/>
</dbReference>
<dbReference type="NCBIfam" id="TIGR01845">
    <property type="entry name" value="outer_NodT"/>
    <property type="match status" value="1"/>
</dbReference>
<dbReference type="SUPFAM" id="SSF56954">
    <property type="entry name" value="Outer membrane efflux proteins (OEP)"/>
    <property type="match status" value="1"/>
</dbReference>
<comment type="similarity">
    <text evidence="1 2">Belongs to the outer membrane factor (OMF) (TC 1.B.17) family.</text>
</comment>
<keyword evidence="2" id="KW-1134">Transmembrane beta strand</keyword>
<dbReference type="AlphaFoldDB" id="A0A1I7HJ31"/>
<name>A0A1I7HJ31_9FLAO</name>
<dbReference type="EMBL" id="FPBK01000009">
    <property type="protein sequence ID" value="SFU60784.1"/>
    <property type="molecule type" value="Genomic_DNA"/>
</dbReference>
<evidence type="ECO:0000313" key="4">
    <source>
        <dbReference type="Proteomes" id="UP000199138"/>
    </source>
</evidence>
<comment type="subcellular location">
    <subcellularLocation>
        <location evidence="2">Cell membrane</location>
        <topology evidence="2">Lipid-anchor</topology>
    </subcellularLocation>
</comment>
<dbReference type="GO" id="GO:0015562">
    <property type="term" value="F:efflux transmembrane transporter activity"/>
    <property type="evidence" value="ECO:0007669"/>
    <property type="project" value="InterPro"/>
</dbReference>
<proteinExistence type="inferred from homology"/>
<reference evidence="3 4" key="1">
    <citation type="submission" date="2016-10" db="EMBL/GenBank/DDBJ databases">
        <authorList>
            <person name="de Groot N.N."/>
        </authorList>
    </citation>
    <scope>NUCLEOTIDE SEQUENCE [LARGE SCALE GENOMIC DNA]</scope>
    <source>
        <strain evidence="3 4">CGMCC 1.12333</strain>
    </source>
</reference>
<evidence type="ECO:0000313" key="3">
    <source>
        <dbReference type="EMBL" id="SFU60784.1"/>
    </source>
</evidence>
<dbReference type="PANTHER" id="PTHR30203">
    <property type="entry name" value="OUTER MEMBRANE CATION EFFLUX PROTEIN"/>
    <property type="match status" value="1"/>
</dbReference>
<dbReference type="Pfam" id="PF02321">
    <property type="entry name" value="OEP"/>
    <property type="match status" value="2"/>
</dbReference>
<protein>
    <submittedName>
        <fullName evidence="3">Efflux transporter, outer membrane factor (OMF) lipoprotein, NodT family</fullName>
    </submittedName>
</protein>
<organism evidence="3 4">
    <name type="scientific">Pustulibacterium marinum</name>
    <dbReference type="NCBI Taxonomy" id="1224947"/>
    <lineage>
        <taxon>Bacteria</taxon>
        <taxon>Pseudomonadati</taxon>
        <taxon>Bacteroidota</taxon>
        <taxon>Flavobacteriia</taxon>
        <taxon>Flavobacteriales</taxon>
        <taxon>Flavobacteriaceae</taxon>
        <taxon>Pustulibacterium</taxon>
    </lineage>
</organism>
<dbReference type="OrthoDB" id="9770517at2"/>